<dbReference type="PIRSF" id="PIRSF037274">
    <property type="entry name" value="PIP5K_plant_prd"/>
    <property type="match status" value="1"/>
</dbReference>
<reference evidence="9" key="1">
    <citation type="submission" date="2021-01" db="EMBL/GenBank/DDBJ databases">
        <authorList>
            <person name="Corre E."/>
            <person name="Pelletier E."/>
            <person name="Niang G."/>
            <person name="Scheremetjew M."/>
            <person name="Finn R."/>
            <person name="Kale V."/>
            <person name="Holt S."/>
            <person name="Cochrane G."/>
            <person name="Meng A."/>
            <person name="Brown T."/>
            <person name="Cohen L."/>
        </authorList>
    </citation>
    <scope>NUCLEOTIDE SEQUENCE</scope>
    <source>
        <strain evidence="9">CCMP1320</strain>
    </source>
</reference>
<gene>
    <name evidence="9" type="ORF">DTER00134_LOCUS4490</name>
</gene>
<organism evidence="9">
    <name type="scientific">Dunaliella tertiolecta</name>
    <name type="common">Green alga</name>
    <dbReference type="NCBI Taxonomy" id="3047"/>
    <lineage>
        <taxon>Eukaryota</taxon>
        <taxon>Viridiplantae</taxon>
        <taxon>Chlorophyta</taxon>
        <taxon>core chlorophytes</taxon>
        <taxon>Chlorophyceae</taxon>
        <taxon>CS clade</taxon>
        <taxon>Chlamydomonadales</taxon>
        <taxon>Dunaliellaceae</taxon>
        <taxon>Dunaliella</taxon>
    </lineage>
</organism>
<dbReference type="FunFam" id="2.20.110.10:FF:000002">
    <property type="entry name" value="Phosphatidylinositol 4-phosphate 5-kinase 8"/>
    <property type="match status" value="1"/>
</dbReference>
<feature type="domain" description="PIPK" evidence="8">
    <location>
        <begin position="398"/>
        <end position="807"/>
    </location>
</feature>
<evidence type="ECO:0000256" key="6">
    <source>
        <dbReference type="ARBA" id="ARBA00022840"/>
    </source>
</evidence>
<dbReference type="PANTHER" id="PTHR23086:SF8">
    <property type="entry name" value="PHOSPHATIDYLINOSITOL 5-PHOSPHATE 4-KINASE, ISOFORM A"/>
    <property type="match status" value="1"/>
</dbReference>
<dbReference type="Gene3D" id="3.30.800.10">
    <property type="entry name" value="Phosphatidylinositol Phosphate Kinase II Beta"/>
    <property type="match status" value="1"/>
</dbReference>
<proteinExistence type="predicted"/>
<accession>A0A7S3VJR1</accession>
<dbReference type="InterPro" id="IPR027484">
    <property type="entry name" value="PInositol-4-P-5-kinase_N"/>
</dbReference>
<evidence type="ECO:0000256" key="7">
    <source>
        <dbReference type="PROSITE-ProRule" id="PRU00781"/>
    </source>
</evidence>
<evidence type="ECO:0000259" key="8">
    <source>
        <dbReference type="PROSITE" id="PS51455"/>
    </source>
</evidence>
<dbReference type="GO" id="GO:0005524">
    <property type="term" value="F:ATP binding"/>
    <property type="evidence" value="ECO:0007669"/>
    <property type="project" value="UniProtKB-UniRule"/>
</dbReference>
<keyword evidence="6 7" id="KW-0067">ATP-binding</keyword>
<evidence type="ECO:0000256" key="4">
    <source>
        <dbReference type="ARBA" id="ARBA00022741"/>
    </source>
</evidence>
<dbReference type="AlphaFoldDB" id="A0A7S3VJR1"/>
<dbReference type="InterPro" id="IPR023610">
    <property type="entry name" value="PInositol-4/5-P-5/4-kinase"/>
</dbReference>
<keyword evidence="2 7" id="KW-0808">Transferase</keyword>
<dbReference type="InterPro" id="IPR027483">
    <property type="entry name" value="PInositol-4-P-4/5-kinase_C_sf"/>
</dbReference>
<dbReference type="GO" id="GO:0005886">
    <property type="term" value="C:plasma membrane"/>
    <property type="evidence" value="ECO:0007669"/>
    <property type="project" value="TreeGrafter"/>
</dbReference>
<dbReference type="Pfam" id="PF01504">
    <property type="entry name" value="PIP5K"/>
    <property type="match status" value="1"/>
</dbReference>
<evidence type="ECO:0000256" key="5">
    <source>
        <dbReference type="ARBA" id="ARBA00022777"/>
    </source>
</evidence>
<dbReference type="SUPFAM" id="SSF82185">
    <property type="entry name" value="Histone H3 K4-specific methyltransferase SET7/9 N-terminal domain"/>
    <property type="match status" value="3"/>
</dbReference>
<dbReference type="Pfam" id="PF02493">
    <property type="entry name" value="MORN"/>
    <property type="match status" value="8"/>
</dbReference>
<dbReference type="PROSITE" id="PS51455">
    <property type="entry name" value="PIPK"/>
    <property type="match status" value="1"/>
</dbReference>
<dbReference type="SUPFAM" id="SSF56104">
    <property type="entry name" value="SAICAR synthase-like"/>
    <property type="match status" value="1"/>
</dbReference>
<dbReference type="SMART" id="SM00698">
    <property type="entry name" value="MORN"/>
    <property type="match status" value="8"/>
</dbReference>
<evidence type="ECO:0000256" key="1">
    <source>
        <dbReference type="ARBA" id="ARBA00012172"/>
    </source>
</evidence>
<dbReference type="GO" id="GO:0046854">
    <property type="term" value="P:phosphatidylinositol phosphate biosynthetic process"/>
    <property type="evidence" value="ECO:0007669"/>
    <property type="project" value="TreeGrafter"/>
</dbReference>
<dbReference type="Gene3D" id="2.20.110.10">
    <property type="entry name" value="Histone H3 K4-specific methyltransferase SET7/9 N-terminal domain"/>
    <property type="match status" value="3"/>
</dbReference>
<evidence type="ECO:0000256" key="3">
    <source>
        <dbReference type="ARBA" id="ARBA00022737"/>
    </source>
</evidence>
<dbReference type="InterPro" id="IPR002498">
    <property type="entry name" value="PInositol-4-P-4/5-kinase_core"/>
</dbReference>
<protein>
    <recommendedName>
        <fullName evidence="1">1-phosphatidylinositol-4-phosphate 5-kinase</fullName>
        <ecNumber evidence="1">2.7.1.68</ecNumber>
    </recommendedName>
</protein>
<dbReference type="EMBL" id="HBIP01008269">
    <property type="protein sequence ID" value="CAE0489419.1"/>
    <property type="molecule type" value="Transcribed_RNA"/>
</dbReference>
<dbReference type="Gene3D" id="3.30.810.10">
    <property type="entry name" value="2-Layer Sandwich"/>
    <property type="match status" value="1"/>
</dbReference>
<dbReference type="InterPro" id="IPR017163">
    <property type="entry name" value="PIno-4-P-5_kinase_pln"/>
</dbReference>
<keyword evidence="5 7" id="KW-0418">Kinase</keyword>
<dbReference type="SMART" id="SM00330">
    <property type="entry name" value="PIPKc"/>
    <property type="match status" value="1"/>
</dbReference>
<evidence type="ECO:0000313" key="9">
    <source>
        <dbReference type="EMBL" id="CAE0489419.1"/>
    </source>
</evidence>
<keyword evidence="4 7" id="KW-0547">Nucleotide-binding</keyword>
<name>A0A7S3VJR1_DUNTE</name>
<dbReference type="InterPro" id="IPR003409">
    <property type="entry name" value="MORN"/>
</dbReference>
<keyword evidence="3" id="KW-0677">Repeat</keyword>
<evidence type="ECO:0000256" key="2">
    <source>
        <dbReference type="ARBA" id="ARBA00022679"/>
    </source>
</evidence>
<dbReference type="GO" id="GO:0016308">
    <property type="term" value="F:1-phosphatidylinositol-4-phosphate 5-kinase activity"/>
    <property type="evidence" value="ECO:0007669"/>
    <property type="project" value="UniProtKB-EC"/>
</dbReference>
<sequence>MIDNRKGSFSKRSADLFLCSKQFKNGDSYSGQWRGDKPDGDGKYVWEMGSWYEGTWQCGKQHGVGKYVWPSGATYQGEWRAGSMHGVGTMTSPTTSLEPNPSYVNLGQSHSFGGPITRNQHLVYNTGTISRYQGSWVADKRHGLGKQTYAKGDIYEGLWKQDLQDGPGRYMFTSGDEYDGEWREGLMSGQGTFVWSGGERYDGHWKNGKPDGLGLLSLQDGTTYDAQWRAGKRHGVCVYSTPEVPKRRGSRRDSILAMPSAPSLLVPSRKGSLQLPSPSGHNEFAEDPSVTLRMQRSHMSGSHAQPLPQETLHSILPPAKEQQARAGSTFIRTYHYGNVVKEWQVSREDAASILSHLAASRPGSGISRLLRSKTGGSSTAGGPREGGTALIGEAIGKGHQAYSIMLALQLGMRYSITRVTPEPGFKQLDSYDFQQKVKQLFPRGGSEMTAVHSGEEFTWKDYAPMAFRKLREFFEIDAGSYMLSLCSDAALRLLNSPGKSGAVFLLSNDDQYFVKTVKKNEVDLLCSILPRYYNHVVNHPHTLLTKFYGLHKITLKSGRKVHLVVMANLFNRMQLHQRFDIKGSRLGRSAGAEAKQQAHTILKDLDLDMTFSLEDGWLDRLMYQLQADCNLLEQCRIMDYSLLLGVHYRNRQAEGKAVSNFSEVCPDEEYNVNFPRLCDRVGRSKLPEDARSALLNLLRARLNRNQQRVLQRQQQSLSTTDALALEQGSSRVQLGVNMPAKAIPNDLGSQPEDVVLYFGIIDILQDYNASKMIEHNLKSIWHDSYAVSVTDPHTYSHRFQSFLMSIFS</sequence>
<dbReference type="EC" id="2.7.1.68" evidence="1"/>
<dbReference type="PANTHER" id="PTHR23086">
    <property type="entry name" value="PHOSPHATIDYLINOSITOL-4-PHOSPHATE 5-KINASE"/>
    <property type="match status" value="1"/>
</dbReference>